<dbReference type="Proteomes" id="UP000460435">
    <property type="component" value="Unassembled WGS sequence"/>
</dbReference>
<dbReference type="EMBL" id="WLZY01000006">
    <property type="protein sequence ID" value="NDL58929.1"/>
    <property type="molecule type" value="Genomic_DNA"/>
</dbReference>
<organism evidence="1 2">
    <name type="scientific">Phytoactinopolyspora mesophila</name>
    <dbReference type="NCBI Taxonomy" id="2650750"/>
    <lineage>
        <taxon>Bacteria</taxon>
        <taxon>Bacillati</taxon>
        <taxon>Actinomycetota</taxon>
        <taxon>Actinomycetes</taxon>
        <taxon>Jiangellales</taxon>
        <taxon>Jiangellaceae</taxon>
        <taxon>Phytoactinopolyspora</taxon>
    </lineage>
</organism>
<dbReference type="AlphaFoldDB" id="A0A7K3M6J9"/>
<sequence>MTWYNLECVDGVEPEYARSYVRHCAMLFPDLCLPSPFTYAVHDETPPVVIDPEELAMAAREYLHLPEPDVDRNPKAADAGGATFVNLDTWFWVTDPDSVGGAEGERSVRASIPEYDVWVEVTATTPGLALGSPAGETRCEPERALRQWEPGGSDTDACTVQFSRASLGYPQGFPVTASAEWSATWVGMDVSGVEHSGDFVPLRVETEVSVPVAEMQTVVH</sequence>
<evidence type="ECO:0000313" key="2">
    <source>
        <dbReference type="Proteomes" id="UP000460435"/>
    </source>
</evidence>
<evidence type="ECO:0000313" key="1">
    <source>
        <dbReference type="EMBL" id="NDL58929.1"/>
    </source>
</evidence>
<keyword evidence="2" id="KW-1185">Reference proteome</keyword>
<accession>A0A7K3M6J9</accession>
<dbReference type="RefSeq" id="WP_162451633.1">
    <property type="nucleotide sequence ID" value="NZ_WLZY01000006.1"/>
</dbReference>
<reference evidence="1 2" key="1">
    <citation type="submission" date="2019-11" db="EMBL/GenBank/DDBJ databases">
        <authorList>
            <person name="Li X.-J."/>
            <person name="Feng X.-M."/>
        </authorList>
    </citation>
    <scope>NUCLEOTIDE SEQUENCE [LARGE SCALE GENOMIC DNA]</scope>
    <source>
        <strain evidence="1 2">XMNu-373</strain>
    </source>
</reference>
<name>A0A7K3M6J9_9ACTN</name>
<comment type="caution">
    <text evidence="1">The sequence shown here is derived from an EMBL/GenBank/DDBJ whole genome shotgun (WGS) entry which is preliminary data.</text>
</comment>
<protein>
    <submittedName>
        <fullName evidence="1">Uncharacterized protein</fullName>
    </submittedName>
</protein>
<proteinExistence type="predicted"/>
<gene>
    <name evidence="1" type="ORF">F7O44_17815</name>
</gene>